<dbReference type="RefSeq" id="WP_007576140.1">
    <property type="nucleotide sequence ID" value="NZ_BPTS01000002.1"/>
</dbReference>
<sequence length="260" mass="27706">MKKQLMCSVALLMVASSVCAQQKAGTFSITPKAGVTVSNFSGKMPVSVAYAVVHQLSAGESTLVPESDTDLPKIGAVGFNKSKIKFGFTVGAEAQYQFSDLFGLSFGAFYTQQGASYDTKGFVNTTDDKVKIAINEDLKIHLNSITVPILANVYVWKGLAVKAGLQPEFAVSKKTSGDVSISYQGQSVSVSGSEDAGIKTFSLSVPVGVSYEYKNVVADLRYNIGVTDLRKDGDAGSNNNFSSTSCNRTLLFTVGYKFEL</sequence>
<reference evidence="4" key="1">
    <citation type="journal article" date="2011" name="Stand. Genomic Sci.">
        <title>Non-contiguous finished genome sequence of the opportunistic oral pathogen Prevotella multisaccharivorax type strain (PPPA20).</title>
        <authorList>
            <person name="Pati A."/>
            <person name="Gronow S."/>
            <person name="Lu M."/>
            <person name="Lapidus A."/>
            <person name="Nolan M."/>
            <person name="Lucas S."/>
            <person name="Hammon N."/>
            <person name="Deshpande S."/>
            <person name="Cheng J.F."/>
            <person name="Tapia R."/>
            <person name="Han C."/>
            <person name="Goodwin L."/>
            <person name="Pitluck S."/>
            <person name="Liolios K."/>
            <person name="Pagani I."/>
            <person name="Mavromatis K."/>
            <person name="Mikhailova N."/>
            <person name="Huntemann M."/>
            <person name="Chen A."/>
            <person name="Palaniappan K."/>
            <person name="Land M."/>
            <person name="Hauser L."/>
            <person name="Detter J.C."/>
            <person name="Brambilla E.M."/>
            <person name="Rohde M."/>
            <person name="Goker M."/>
            <person name="Woyke T."/>
            <person name="Bristow J."/>
            <person name="Eisen J.A."/>
            <person name="Markowitz V."/>
            <person name="Hugenholtz P."/>
            <person name="Kyrpides N.C."/>
            <person name="Klenk H.P."/>
            <person name="Ivanova N."/>
        </authorList>
    </citation>
    <scope>NUCLEOTIDE SEQUENCE [LARGE SCALE GENOMIC DNA]</scope>
    <source>
        <strain evidence="4">DSM 17128</strain>
    </source>
</reference>
<feature type="domain" description="Outer membrane protein beta-barrel" evidence="2">
    <location>
        <begin position="20"/>
        <end position="229"/>
    </location>
</feature>
<proteinExistence type="predicted"/>
<feature type="chain" id="PRO_5003375886" description="Outer membrane protein beta-barrel domain-containing protein" evidence="1">
    <location>
        <begin position="21"/>
        <end position="260"/>
    </location>
</feature>
<dbReference type="EMBL" id="GL945017">
    <property type="protein sequence ID" value="EGN58126.1"/>
    <property type="molecule type" value="Genomic_DNA"/>
</dbReference>
<dbReference type="InterPro" id="IPR025665">
    <property type="entry name" value="Beta-barrel_OMP_2"/>
</dbReference>
<evidence type="ECO:0000313" key="4">
    <source>
        <dbReference type="Proteomes" id="UP000002772"/>
    </source>
</evidence>
<keyword evidence="1" id="KW-0732">Signal</keyword>
<dbReference type="Proteomes" id="UP000002772">
    <property type="component" value="Unassembled WGS sequence"/>
</dbReference>
<organism evidence="3 4">
    <name type="scientific">Hallella multisaccharivorax DSM 17128</name>
    <dbReference type="NCBI Taxonomy" id="688246"/>
    <lineage>
        <taxon>Bacteria</taxon>
        <taxon>Pseudomonadati</taxon>
        <taxon>Bacteroidota</taxon>
        <taxon>Bacteroidia</taxon>
        <taxon>Bacteroidales</taxon>
        <taxon>Prevotellaceae</taxon>
        <taxon>Hallella</taxon>
    </lineage>
</organism>
<dbReference type="Pfam" id="PF13568">
    <property type="entry name" value="OMP_b-brl_2"/>
    <property type="match status" value="1"/>
</dbReference>
<evidence type="ECO:0000259" key="2">
    <source>
        <dbReference type="Pfam" id="PF13568"/>
    </source>
</evidence>
<gene>
    <name evidence="3" type="ORF">Premu_2780</name>
</gene>
<name>F8NCU1_9BACT</name>
<dbReference type="STRING" id="688246.Premu_2780"/>
<accession>F8NCU1</accession>
<dbReference type="HOGENOM" id="CLU_082049_0_0_10"/>
<evidence type="ECO:0000256" key="1">
    <source>
        <dbReference type="SAM" id="SignalP"/>
    </source>
</evidence>
<feature type="signal peptide" evidence="1">
    <location>
        <begin position="1"/>
        <end position="20"/>
    </location>
</feature>
<evidence type="ECO:0000313" key="3">
    <source>
        <dbReference type="EMBL" id="EGN58126.1"/>
    </source>
</evidence>
<protein>
    <recommendedName>
        <fullName evidence="2">Outer membrane protein beta-barrel domain-containing protein</fullName>
    </recommendedName>
</protein>
<dbReference type="AlphaFoldDB" id="F8NCU1"/>
<keyword evidence="4" id="KW-1185">Reference proteome</keyword>